<keyword evidence="2" id="KW-0614">Plasmid</keyword>
<sequence length="43" mass="4773">MITLCGTVTGLLRRRPGPRGPADREHRPGLNRRRPPRSRGSAP</sequence>
<feature type="region of interest" description="Disordered" evidence="1">
    <location>
        <begin position="1"/>
        <end position="43"/>
    </location>
</feature>
<organism evidence="2 3">
    <name type="scientific">Streptantibioticus cattleyicolor (strain ATCC 35852 / DSM 46488 / JCM 4925 / NBRC 14057 / NRRL 8057)</name>
    <name type="common">Streptomyces cattleya</name>
    <dbReference type="NCBI Taxonomy" id="1003195"/>
    <lineage>
        <taxon>Bacteria</taxon>
        <taxon>Bacillati</taxon>
        <taxon>Actinomycetota</taxon>
        <taxon>Actinomycetes</taxon>
        <taxon>Kitasatosporales</taxon>
        <taxon>Streptomycetaceae</taxon>
        <taxon>Streptantibioticus</taxon>
    </lineage>
</organism>
<dbReference type="PATRIC" id="fig|1003195.29.peg.7006"/>
<reference evidence="3" key="1">
    <citation type="submission" date="2011-12" db="EMBL/GenBank/DDBJ databases">
        <title>Complete genome sequence of Streptomyces cattleya strain DSM 46488.</title>
        <authorList>
            <person name="Ou H.-Y."/>
            <person name="Li P."/>
            <person name="Zhao C."/>
            <person name="O'Hagan D."/>
            <person name="Deng Z."/>
        </authorList>
    </citation>
    <scope>NUCLEOTIDE SEQUENCE [LARGE SCALE GENOMIC DNA]</scope>
    <source>
        <strain evidence="3">ATCC 35852 / DSM 46488 / JCM 4925 / NBRC 14057 / NRRL 8057</strain>
        <plasmid evidence="3">Plasmid pSCATT</plasmid>
    </source>
</reference>
<dbReference type="EMBL" id="CP003229">
    <property type="protein sequence ID" value="AEW99401.1"/>
    <property type="molecule type" value="Genomic_DNA"/>
</dbReference>
<proteinExistence type="predicted"/>
<evidence type="ECO:0000313" key="3">
    <source>
        <dbReference type="Proteomes" id="UP000007842"/>
    </source>
</evidence>
<dbReference type="HOGENOM" id="CLU_3240052_0_0_11"/>
<dbReference type="KEGG" id="scy:SCATT_p12080"/>
<dbReference type="AlphaFoldDB" id="G8XF59"/>
<protein>
    <submittedName>
        <fullName evidence="2">Uncharacterized protein</fullName>
    </submittedName>
</protein>
<dbReference type="Proteomes" id="UP000007842">
    <property type="component" value="Plasmid pSCATT"/>
</dbReference>
<name>G8XF59_STREN</name>
<evidence type="ECO:0000256" key="1">
    <source>
        <dbReference type="SAM" id="MobiDB-lite"/>
    </source>
</evidence>
<geneLocation type="plasmid" evidence="2 3">
    <name>pSCATT</name>
</geneLocation>
<accession>G8XF59</accession>
<evidence type="ECO:0000313" key="2">
    <source>
        <dbReference type="EMBL" id="AEW99401.1"/>
    </source>
</evidence>
<keyword evidence="3" id="KW-1185">Reference proteome</keyword>
<gene>
    <name evidence="2" type="ordered locus">SCATT_p12080</name>
</gene>